<feature type="transmembrane region" description="Helical" evidence="2">
    <location>
        <begin position="6"/>
        <end position="27"/>
    </location>
</feature>
<evidence type="ECO:0000313" key="7">
    <source>
        <dbReference type="Proteomes" id="UP001390339"/>
    </source>
</evidence>
<feature type="compositionally biased region" description="Polar residues" evidence="1">
    <location>
        <begin position="2548"/>
        <end position="2567"/>
    </location>
</feature>
<organism evidence="6 7">
    <name type="scientific">Apiospora arundinis</name>
    <dbReference type="NCBI Taxonomy" id="335852"/>
    <lineage>
        <taxon>Eukaryota</taxon>
        <taxon>Fungi</taxon>
        <taxon>Dikarya</taxon>
        <taxon>Ascomycota</taxon>
        <taxon>Pezizomycotina</taxon>
        <taxon>Sordariomycetes</taxon>
        <taxon>Xylariomycetidae</taxon>
        <taxon>Amphisphaeriales</taxon>
        <taxon>Apiosporaceae</taxon>
        <taxon>Apiospora</taxon>
    </lineage>
</organism>
<dbReference type="SMART" id="SM01215">
    <property type="entry name" value="Fmp27_SW"/>
    <property type="match status" value="1"/>
</dbReference>
<dbReference type="InterPro" id="IPR019449">
    <property type="entry name" value="FMP27_WPPW_RBG"/>
</dbReference>
<evidence type="ECO:0000259" key="3">
    <source>
        <dbReference type="SMART" id="SM01214"/>
    </source>
</evidence>
<dbReference type="Proteomes" id="UP001390339">
    <property type="component" value="Unassembled WGS sequence"/>
</dbReference>
<reference evidence="6 7" key="1">
    <citation type="journal article" date="2024" name="IMA Fungus">
        <title>Apiospora arundinis, a panoply of carbohydrate-active enzymes and secondary metabolites.</title>
        <authorList>
            <person name="Sorensen T."/>
            <person name="Petersen C."/>
            <person name="Muurmann A.T."/>
            <person name="Christiansen J.V."/>
            <person name="Brundto M.L."/>
            <person name="Overgaard C.K."/>
            <person name="Boysen A.T."/>
            <person name="Wollenberg R.D."/>
            <person name="Larsen T.O."/>
            <person name="Sorensen J.L."/>
            <person name="Nielsen K.L."/>
            <person name="Sondergaard T.E."/>
        </authorList>
    </citation>
    <scope>NUCLEOTIDE SEQUENCE [LARGE SCALE GENOMIC DNA]</scope>
    <source>
        <strain evidence="6 7">AAU 773</strain>
    </source>
</reference>
<feature type="region of interest" description="Disordered" evidence="1">
    <location>
        <begin position="2030"/>
        <end position="2066"/>
    </location>
</feature>
<dbReference type="PANTHER" id="PTHR15678">
    <property type="entry name" value="ANTIGEN MLAA-22-RELATED"/>
    <property type="match status" value="1"/>
</dbReference>
<dbReference type="InterPro" id="IPR019415">
    <property type="entry name" value="FMP27_SW_RBG"/>
</dbReference>
<feature type="region of interest" description="Disordered" evidence="1">
    <location>
        <begin position="839"/>
        <end position="873"/>
    </location>
</feature>
<feature type="domain" description="FMP27/BLTP2/Hobbit GFWDK motif-containing RBG unit" evidence="3">
    <location>
        <begin position="1283"/>
        <end position="1444"/>
    </location>
</feature>
<feature type="region of interest" description="Disordered" evidence="1">
    <location>
        <begin position="2082"/>
        <end position="2102"/>
    </location>
</feature>
<feature type="compositionally biased region" description="Polar residues" evidence="1">
    <location>
        <begin position="2882"/>
        <end position="2895"/>
    </location>
</feature>
<feature type="domain" description="FMP27 SW motif-containing RBG unit" evidence="4">
    <location>
        <begin position="1163"/>
        <end position="1265"/>
    </location>
</feature>
<feature type="compositionally biased region" description="Low complexity" evidence="1">
    <location>
        <begin position="2821"/>
        <end position="2832"/>
    </location>
</feature>
<keyword evidence="2" id="KW-0472">Membrane</keyword>
<feature type="compositionally biased region" description="Polar residues" evidence="1">
    <location>
        <begin position="2936"/>
        <end position="2948"/>
    </location>
</feature>
<evidence type="ECO:0000313" key="6">
    <source>
        <dbReference type="EMBL" id="KAK8848846.1"/>
    </source>
</evidence>
<feature type="compositionally biased region" description="Polar residues" evidence="1">
    <location>
        <begin position="1928"/>
        <end position="1945"/>
    </location>
</feature>
<dbReference type="SMART" id="SM01216">
    <property type="entry name" value="Fmp27_WPPW"/>
    <property type="match status" value="1"/>
</dbReference>
<feature type="region of interest" description="Disordered" evidence="1">
    <location>
        <begin position="1083"/>
        <end position="1146"/>
    </location>
</feature>
<protein>
    <submittedName>
        <fullName evidence="6">Mitochondrial protein from FMP27-domain-containing protein</fullName>
    </submittedName>
</protein>
<feature type="compositionally biased region" description="Low complexity" evidence="1">
    <location>
        <begin position="2992"/>
        <end position="3010"/>
    </location>
</feature>
<feature type="region of interest" description="Disordered" evidence="1">
    <location>
        <begin position="2674"/>
        <end position="2703"/>
    </location>
</feature>
<dbReference type="InterPro" id="IPR045167">
    <property type="entry name" value="Hobbit"/>
</dbReference>
<name>A0ABR2HL21_9PEZI</name>
<evidence type="ECO:0000256" key="1">
    <source>
        <dbReference type="SAM" id="MobiDB-lite"/>
    </source>
</evidence>
<evidence type="ECO:0000256" key="2">
    <source>
        <dbReference type="SAM" id="Phobius"/>
    </source>
</evidence>
<keyword evidence="2" id="KW-1133">Transmembrane helix</keyword>
<keyword evidence="2" id="KW-0812">Transmembrane</keyword>
<accession>A0ABR2HL21</accession>
<dbReference type="InterPro" id="IPR019441">
    <property type="entry name" value="FMP27/BLTP2/Hobbit_GFWDK_RBG"/>
</dbReference>
<keyword evidence="7" id="KW-1185">Reference proteome</keyword>
<feature type="compositionally biased region" description="Low complexity" evidence="1">
    <location>
        <begin position="2868"/>
        <end position="2877"/>
    </location>
</feature>
<sequence>MALLNPTFIFGVLVLLYISSFVIFAVLRIVTGISIQRIGYFSLRRLAYTPKDGIKIEIRGLGLNVHRPTFSQPTWLSIVVKELVVTVDIKELEGHKDSDDADTDNDSDGEKMAPPRAKKPALRNPLPRRATFGAARSETWKQLTRIKERIKRLHRNIHWLRMVDVVATDSTVNVLGVGNIQCGSFTVAVDTRHKMVDRARFFFQSRAGINRQKQQAEWIFTLRSVLFQANGGEASEILDNAVLNIHGFLYENLDGLRDAAIALKLGRVHVPYDDVQVATERYQRLKRIYSKDYQTVESMEVSVDKVIQELDHPGSTDQDIMQAVTDSKEFVSSILRGIKEVQFAVSLAGLTKKIETVKTSGSPLVMNASMKEVGVDLHRLDPKSPAHRMYFPSKDIAHEALLAALSISVGLDDGQGKPERIVYIPMATTTVKTTLPSKTVELTDDGSAEEKNANILFANSVVTSPSVDLDPKHLPVLLALLRPKAKAPKTKAQERHMLISRLLPKANVKFTMHEPVLRIALPPVQKTDDPDDFDLIVSSISSISLDLESFHSAVEDQHYSLVSQMRLQTHHLYYQTTQGNRFDLVDTEFFDLKVTLGANPDVHVMATGHVQSLAVRMIRPEITDGVRQIIRQLRLDVEPDKRRKSKPPGSHGGIRALPQWLLHFQIGVEDFSVEVAGIDEDFPNNTRGVALQFDSWSAEYRAQRLDAHLRQRPTSRRRAASRAIVPDPEILNSIQSPTSPRKKLPEYYTDGDGRKLSLNIRGMEAFIIDNAEKWEVDPFIHMPRFEIALSTTSDKQGPILHVHCNLRTLMIQYSLYRYYSVGVAVMVLSKAFMRTKTDMHDSRAKQHHTPHTPSIELLSPPIRSPDSPSTDQMDSSFPRFVKELVTVDIKASLIQIKADLPADPPVMLQIYSMEAGRHRWSSPFFYAKLIRFYAEAPRMRGVWARIASIKSARMDYRESRRVSAYGGYQDDKMFDIVTEAMRLAVPHEMIIHKVSDNIMNVIKATQQLHHRFKTGTNEYILEKTPEGPKNVPKISLRTRTLLFELEDGAFEWKLGMIYRAGRVEQMQRLAREEAYRVKVKKIQEEESRKGSSGRARNRSAMTRGRTANPSNPNHRSKSEDTRPHTAMDGKSEGADNHGRHRTPRYDPDGILGFSGNAHVSIQEARHRLNEHNAQSWKKRIDRHYAMAKAGMRDLRGLFWGADNMPDDIEDTERILDVPQRPALMSAVVTDLHFMIDKPSFPLSQLPDFLHKVGKGMPKDMTYSLLVPMNVQISMSEIKMSLRDYPLPLLHVPAIKAGQSSRLPALSLKTDFVIAEEFRGSESTRRIKVQITPPSSNIGTGQGSNGSFAIDVRRTVGPVKSYSDMHVDINTAYPTRITWGPSYQHAIQDMMMAIESFTKPQLDMSERVGFWDKIRLNFHSRLRVAWKGDGDVHLALKGTRDPYQVTGNGAGLLMCWRNDVRWNVHSDDDPKRFMTVDSGEYVLAIPDYSHQVREADRRSGENDSMSSNDSYKSGAAFKKVVMKLSGKVQWMAGLVFERAIEEGSRSFEFKPHYEVVLKAPQHGQPDDGLPYDAFRGFRSQHIHLSIAVRAPVDRDWTSSESQVSRSYNTVHLTPRFFTHFFAWWSLFGGPMSLPVRQGALWPGREKNSKKFGRHLATIKYNLLLAPLFLSHIYKHKDAEDYTESSVSATGIKVRFDSFMLDMHQRREEFNTRDRGRKTQTRTTGMKIHAAQLDLVSADVRAVSASIKGTTTEAIKKNSISTIIAQGEDDGADLSHFTIPDNDFSWIDMDDFVELDWILPSEPNPDTKILPLAFAPRVTYFRQTDIGGTIAGDPDRTSPFGHEPTHICIMSHDDDPRRAQSQLIRERLDQLAVQIEDNIRIVGEKELNLIRSNNEDPDLRAEFETFSQHTDVLREKKAFLENMLRQMSIVTPDNSFDKSNGGETSGSEGPPDPDAEATGSAPELKGPKGAEFASDFTNRFVIHNAQVKWNNLLRNIILRYSHQVSQRRGFVYYLSRPAVKFILDIVEEQVKAKDGGGKSGANGAATDKDDASTHSKPSAGPARDANEDIEHRIKQILQDGRKFVNADDDNDRTTPNIPMEDITSGISDDFAPQNTYHVRLIAPQIQLQSEKNKKHVVLLTGKGMELKVVEVMEKARLFDTVSGLVQRRFLVGMDSTQFFVTHQKWFSTQLLALYSGNTYGTPAGTSWPPWVPMEVMHDFSADPFGFKRVVQKTSAMLRYDKYNPLRLKYNEDVNSEGANNDDPENTESRLDNLWVEFPQARALCNSSQYYAIYVIVLDLLMYNEPLEKTRNERLEKIMLASDFSDLRGTPEMVIRLQERIRQLEDIKSHFQIHSKYLDKKGWEDRLLLERDLTACEDELFFMMKAITSSQQKYETTTQSNALLRWSISAREIVWHLIRDNNEPLVELQLRDVEYDRTDNSDGSHINLFQVGKILGLNLLPDAMYPEMIAPYFDSDKIDIGDFQNQQMIRVYWHMLESIAGIPVMDHFEVNLFPMKIQLEREVGKKLFDYVFPSMDGDGQGANGNNDNNGESTSSGRLDSPFQLKQNVNATDDDAGDDAMSVLNRPGSSRSGKDPAFDTRAGSLELRLRPTLTSDTRTPPEASPAKPKALSVHTGAGDGGSVFRLFGGKTLNKKSSFESLSSNQTQRPGIMRTPTFASSLASSQSESKKGTRFKLGGNKAAPIEEKPSDDLSKMMDRASNYTTFAYIKLPSVVLCLSYKGKGERNIEDVHDFVFRLPTIEYRNKTWSNLDLALAFKSRVIKALISHTGAIIGNKFSRNRPNTAQQSKLRELATSSVLLATPALSNSGDNSDDSSSMFGTSPVDYSRSPPRSLRDSGTSGTSVPLRHRSDSRSSSVASSSRHSYRPTTSSAVSQLGSEQRTGRVPTFLMMTPPTPSDPAGLGLSLGPGMDDDSGIEPLSARTSTLRPNTSAGTLEVHDSWNSRRQSTGGGGATSGPGYFRGKLNALATRLKESRDSSSSTSLTRQTTNSNNSNDDGQRPHSSSASQQDEEDYAAAEEEIGAAGIPHVGRERKMTWSGRSKTGL</sequence>
<dbReference type="EMBL" id="JAPCWZ010000010">
    <property type="protein sequence ID" value="KAK8848846.1"/>
    <property type="molecule type" value="Genomic_DNA"/>
</dbReference>
<evidence type="ECO:0000259" key="4">
    <source>
        <dbReference type="SMART" id="SM01215"/>
    </source>
</evidence>
<proteinExistence type="predicted"/>
<feature type="region of interest" description="Disordered" evidence="1">
    <location>
        <begin position="1928"/>
        <end position="1967"/>
    </location>
</feature>
<feature type="region of interest" description="Disordered" evidence="1">
    <location>
        <begin position="2535"/>
        <end position="2631"/>
    </location>
</feature>
<comment type="caution">
    <text evidence="6">The sequence shown here is derived from an EMBL/GenBank/DDBJ whole genome shotgun (WGS) entry which is preliminary data.</text>
</comment>
<gene>
    <name evidence="6" type="ORF">PGQ11_015326</name>
</gene>
<feature type="domain" description="FMP27 WPPW motif-containing RBG unit" evidence="5">
    <location>
        <begin position="1689"/>
        <end position="2214"/>
    </location>
</feature>
<dbReference type="PANTHER" id="PTHR15678:SF6">
    <property type="entry name" value="BRIDGE-LIKE LIPID TRANSFER PROTEIN FAMILY MEMBER 2"/>
    <property type="match status" value="1"/>
</dbReference>
<feature type="region of interest" description="Disordered" evidence="1">
    <location>
        <begin position="2819"/>
        <end position="3059"/>
    </location>
</feature>
<feature type="region of interest" description="Disordered" evidence="1">
    <location>
        <begin position="95"/>
        <end position="128"/>
    </location>
</feature>
<feature type="compositionally biased region" description="Basic and acidic residues" evidence="1">
    <location>
        <begin position="1116"/>
        <end position="1146"/>
    </location>
</feature>
<dbReference type="Pfam" id="PF10344">
    <property type="entry name" value="Hobbit"/>
    <property type="match status" value="1"/>
</dbReference>
<dbReference type="SMART" id="SM01214">
    <property type="entry name" value="Fmp27_GFWDK"/>
    <property type="match status" value="1"/>
</dbReference>
<feature type="compositionally biased region" description="Acidic residues" evidence="1">
    <location>
        <begin position="3023"/>
        <end position="3035"/>
    </location>
</feature>
<evidence type="ECO:0000259" key="5">
    <source>
        <dbReference type="SMART" id="SM01216"/>
    </source>
</evidence>